<dbReference type="EMBL" id="RCMK01000151">
    <property type="protein sequence ID" value="KAG2946721.1"/>
    <property type="molecule type" value="Genomic_DNA"/>
</dbReference>
<dbReference type="EMBL" id="RCMV01000145">
    <property type="protein sequence ID" value="KAG3223456.1"/>
    <property type="molecule type" value="Genomic_DNA"/>
</dbReference>
<dbReference type="Proteomes" id="UP000760860">
    <property type="component" value="Unassembled WGS sequence"/>
</dbReference>
<organism evidence="5 6">
    <name type="scientific">Phytophthora cactorum</name>
    <dbReference type="NCBI Taxonomy" id="29920"/>
    <lineage>
        <taxon>Eukaryota</taxon>
        <taxon>Sar</taxon>
        <taxon>Stramenopiles</taxon>
        <taxon>Oomycota</taxon>
        <taxon>Peronosporomycetes</taxon>
        <taxon>Peronosporales</taxon>
        <taxon>Peronosporaceae</taxon>
        <taxon>Phytophthora</taxon>
    </lineage>
</organism>
<name>A0A8T1LBC0_9STRA</name>
<gene>
    <name evidence="2" type="ORF">PC113_g2778</name>
    <name evidence="3" type="ORF">PC117_g7407</name>
    <name evidence="4" type="ORF">PC118_g6883</name>
    <name evidence="5" type="ORF">PC129_g5876</name>
</gene>
<evidence type="ECO:0000313" key="4">
    <source>
        <dbReference type="EMBL" id="KAG2988166.1"/>
    </source>
</evidence>
<dbReference type="Proteomes" id="UP000697107">
    <property type="component" value="Unassembled WGS sequence"/>
</dbReference>
<reference evidence="5" key="1">
    <citation type="submission" date="2018-05" db="EMBL/GenBank/DDBJ databases">
        <title>Effector identification in a new, highly contiguous assembly of the strawberry crown rot pathogen Phytophthora cactorum.</title>
        <authorList>
            <person name="Armitage A.D."/>
            <person name="Nellist C.F."/>
            <person name="Bates H."/>
            <person name="Vickerstaff R.J."/>
            <person name="Harrison R.J."/>
        </authorList>
    </citation>
    <scope>NUCLEOTIDE SEQUENCE</scope>
    <source>
        <strain evidence="2">15-7</strain>
        <strain evidence="3">4040</strain>
        <strain evidence="4">P415</strain>
        <strain evidence="5">P421</strain>
    </source>
</reference>
<comment type="caution">
    <text evidence="5">The sequence shown here is derived from an EMBL/GenBank/DDBJ whole genome shotgun (WGS) entry which is preliminary data.</text>
</comment>
<dbReference type="AlphaFoldDB" id="A0A8T1LBC0"/>
<sequence>MRAVGEGCAHISRESEHHSDKVKQMRVRAGRHHARSAVCPHLRIFTQRNARPKYGKASFTMLAPPMPVFMQAPKKDVFAVKQCTCGAKDFMLRRKHNHNSESTSEAKQAANCPSNCPVANPAKLRRSFWCKLLGKGPKCVCPKTTASKYGLIGIPVAYADCDTVTVAGRRVPFTLDMQQRRRGSWTPLDAISEDE</sequence>
<dbReference type="Proteomes" id="UP000736787">
    <property type="component" value="Unassembled WGS sequence"/>
</dbReference>
<dbReference type="EMBL" id="RCML01000158">
    <property type="protein sequence ID" value="KAG2988166.1"/>
    <property type="molecule type" value="Genomic_DNA"/>
</dbReference>
<dbReference type="EMBL" id="RCMG01000039">
    <property type="protein sequence ID" value="KAG2866506.1"/>
    <property type="molecule type" value="Genomic_DNA"/>
</dbReference>
<dbReference type="VEuPathDB" id="FungiDB:PC110_g9637"/>
<evidence type="ECO:0000313" key="2">
    <source>
        <dbReference type="EMBL" id="KAG2866506.1"/>
    </source>
</evidence>
<evidence type="ECO:0000313" key="6">
    <source>
        <dbReference type="Proteomes" id="UP000760860"/>
    </source>
</evidence>
<feature type="region of interest" description="Disordered" evidence="1">
    <location>
        <begin position="1"/>
        <end position="21"/>
    </location>
</feature>
<evidence type="ECO:0000313" key="5">
    <source>
        <dbReference type="EMBL" id="KAG3223456.1"/>
    </source>
</evidence>
<protein>
    <submittedName>
        <fullName evidence="5">Uncharacterized protein</fullName>
    </submittedName>
</protein>
<proteinExistence type="predicted"/>
<accession>A0A8T1LBC0</accession>
<evidence type="ECO:0000313" key="3">
    <source>
        <dbReference type="EMBL" id="KAG2946721.1"/>
    </source>
</evidence>
<feature type="compositionally biased region" description="Basic and acidic residues" evidence="1">
    <location>
        <begin position="11"/>
        <end position="21"/>
    </location>
</feature>
<evidence type="ECO:0000256" key="1">
    <source>
        <dbReference type="SAM" id="MobiDB-lite"/>
    </source>
</evidence>
<dbReference type="Proteomes" id="UP000735874">
    <property type="component" value="Unassembled WGS sequence"/>
</dbReference>